<organism evidence="2 3">
    <name type="scientific">Leptospira weilii str. 2006001855</name>
    <dbReference type="NCBI Taxonomy" id="996804"/>
    <lineage>
        <taxon>Bacteria</taxon>
        <taxon>Pseudomonadati</taxon>
        <taxon>Spirochaetota</taxon>
        <taxon>Spirochaetia</taxon>
        <taxon>Leptospirales</taxon>
        <taxon>Leptospiraceae</taxon>
        <taxon>Leptospira</taxon>
    </lineage>
</organism>
<keyword evidence="1" id="KW-1133">Transmembrane helix</keyword>
<dbReference type="Proteomes" id="UP000012101">
    <property type="component" value="Unassembled WGS sequence"/>
</dbReference>
<name>M6FGA2_9LEPT</name>
<evidence type="ECO:0000313" key="2">
    <source>
        <dbReference type="EMBL" id="EMM71445.1"/>
    </source>
</evidence>
<comment type="caution">
    <text evidence="2">The sequence shown here is derived from an EMBL/GenBank/DDBJ whole genome shotgun (WGS) entry which is preliminary data.</text>
</comment>
<evidence type="ECO:0000256" key="1">
    <source>
        <dbReference type="SAM" id="Phobius"/>
    </source>
</evidence>
<sequence>MLENKNFFILRNLLRLSKISFSKLSRNDIPKRILLIWGIPLVLFFPGALFSWGTHYLIMDRALEHFSMKFASGEVESLDSFVQKEKVPLKVLFDEFAIWEESRGSKRFKKVEFHPESASVLEFVKTARRLDSWKWKEFSPVRNP</sequence>
<reference evidence="2 3" key="1">
    <citation type="submission" date="2013-01" db="EMBL/GenBank/DDBJ databases">
        <authorList>
            <person name="Harkins D.M."/>
            <person name="Durkin A.S."/>
            <person name="Brinkac L.M."/>
            <person name="Haft D.H."/>
            <person name="Selengut J.D."/>
            <person name="Sanka R."/>
            <person name="DePew J."/>
            <person name="Purushe J."/>
            <person name="Hospenthal D.R."/>
            <person name="Murray C.K."/>
            <person name="Pimentel G."/>
            <person name="Wasfy M."/>
            <person name="Vinetz J.M."/>
            <person name="Sutton G.G."/>
            <person name="Nierman W.C."/>
            <person name="Fouts D.E."/>
        </authorList>
    </citation>
    <scope>NUCLEOTIDE SEQUENCE [LARGE SCALE GENOMIC DNA]</scope>
    <source>
        <strain evidence="2 3">2006001855</strain>
    </source>
</reference>
<protein>
    <submittedName>
        <fullName evidence="2">Uncharacterized protein</fullName>
    </submittedName>
</protein>
<dbReference type="AlphaFoldDB" id="M6FGA2"/>
<keyword evidence="1" id="KW-0472">Membrane</keyword>
<proteinExistence type="predicted"/>
<gene>
    <name evidence="2" type="ORF">LEP1GSC038_4821</name>
</gene>
<dbReference type="EMBL" id="AFJM02000051">
    <property type="protein sequence ID" value="EMM71445.1"/>
    <property type="molecule type" value="Genomic_DNA"/>
</dbReference>
<accession>M6FGA2</accession>
<feature type="transmembrane region" description="Helical" evidence="1">
    <location>
        <begin position="34"/>
        <end position="58"/>
    </location>
</feature>
<keyword evidence="1" id="KW-0812">Transmembrane</keyword>
<evidence type="ECO:0000313" key="3">
    <source>
        <dbReference type="Proteomes" id="UP000012101"/>
    </source>
</evidence>